<evidence type="ECO:0000256" key="3">
    <source>
        <dbReference type="ARBA" id="ARBA00008346"/>
    </source>
</evidence>
<keyword evidence="7 10" id="KW-0456">Lyase</keyword>
<dbReference type="EC" id="4.1.1.31" evidence="4 10"/>
<sequence>MKHEYKLDIKAEESGLSEPLAKQLTLLGTLLEQAIRDQAGPKMLNLMGKLHQLCGQVDTQDNATLCEGADTQIQKLSRDQIVWLLHAYTSFFHLANQAEQQEIIRINWERVRQSRIDKPRPESIDEAIHHLQKQGYAREQVLQLLGQLDIQPTLTAHPTEARRRSILFKQQRISGLLAGLNQYSSTTPPETERILDDLYNQIALLLATDEVRAERPTVKQEIHQGLYFMRIAIWEVAVQIYRDTQRALQQYYGEAPDFPPFLHYRSWIGGDRDGNPHVTPEITRWTIITHRETALRRYCTELQELYHELSLSERQVGIPPALYRSLEQDARETTLGHKFSEQLQREPYRLKISYMMARLGKLLKPPNQTETGENTYNSKRFIEDLQLLKRCLEESGFGKISRHGRLGRLLILTQTFGFHLAALDVRQHSHIHEKAVAALLQIAGITRDYLALSEKERLAVLSAQLQKPHPLRVPNSVLPESTQQVLETFAVIRDAIAQEPEAIGSYVISMTHTISDLLEVMLLAKEAQLWQLQDGKVICPLDFVPLFETIEALEAADKRMLALIKHPIYRQQIAARGHFQEIMLGYSDSSKDGGYWMANWALHKAQKRLGKLCHQQKIDFRLFHGRGGTVGRGGGRTSQTAILAMPPAVHNGRIRFTEQGEVISFRYALPAMARRHTEQIVNAMIQATAVAAQSGDKPSDDSYHEDLMERIAQQAMGAYRTLIEQDGFWSWYTQVTPIEHISHLPIASRPISRTSATEVDFKNLRAIPWVFAWTQTRYLVPGWFGLGQALQKIMGDETLQETLQKMYQQWPFFNTVIDDAQREMARARLKTASHYARLANQNETRFHDIIVADFEKARKIILEMSGQQELLDNTPTIQKTIIFRNPYTDVLNLLQIELMKRYRQAPENEKGLLRQALFLSLNGIAAAMQSTG</sequence>
<dbReference type="STRING" id="472759.Nhal_2483"/>
<dbReference type="EMBL" id="CP001798">
    <property type="protein sequence ID" value="ADE15568.1"/>
    <property type="molecule type" value="Genomic_DNA"/>
</dbReference>
<gene>
    <name evidence="10" type="primary">ppc</name>
    <name evidence="13" type="ordered locus">Nhal_2483</name>
</gene>
<evidence type="ECO:0000256" key="12">
    <source>
        <dbReference type="PROSITE-ProRule" id="PRU10112"/>
    </source>
</evidence>
<keyword evidence="8 10" id="KW-0120">Carbon dioxide fixation</keyword>
<dbReference type="GO" id="GO:0006107">
    <property type="term" value="P:oxaloacetate metabolic process"/>
    <property type="evidence" value="ECO:0007669"/>
    <property type="project" value="UniProtKB-UniRule"/>
</dbReference>
<evidence type="ECO:0000313" key="13">
    <source>
        <dbReference type="EMBL" id="ADE15568.1"/>
    </source>
</evidence>
<dbReference type="PANTHER" id="PTHR30523">
    <property type="entry name" value="PHOSPHOENOLPYRUVATE CARBOXYLASE"/>
    <property type="match status" value="1"/>
</dbReference>
<comment type="catalytic activity">
    <reaction evidence="9 10">
        <text>oxaloacetate + phosphate = phosphoenolpyruvate + hydrogencarbonate</text>
        <dbReference type="Rhea" id="RHEA:28370"/>
        <dbReference type="ChEBI" id="CHEBI:16452"/>
        <dbReference type="ChEBI" id="CHEBI:17544"/>
        <dbReference type="ChEBI" id="CHEBI:43474"/>
        <dbReference type="ChEBI" id="CHEBI:58702"/>
        <dbReference type="EC" id="4.1.1.31"/>
    </reaction>
</comment>
<comment type="subunit">
    <text evidence="10">Homotetramer.</text>
</comment>
<dbReference type="NCBIfam" id="NF000584">
    <property type="entry name" value="PRK00009.1"/>
    <property type="match status" value="1"/>
</dbReference>
<keyword evidence="14" id="KW-1185">Reference proteome</keyword>
<organism evidence="13 14">
    <name type="scientific">Nitrosococcus halophilus (strain Nc4)</name>
    <dbReference type="NCBI Taxonomy" id="472759"/>
    <lineage>
        <taxon>Bacteria</taxon>
        <taxon>Pseudomonadati</taxon>
        <taxon>Pseudomonadota</taxon>
        <taxon>Gammaproteobacteria</taxon>
        <taxon>Chromatiales</taxon>
        <taxon>Chromatiaceae</taxon>
        <taxon>Nitrosococcus</taxon>
    </lineage>
</organism>
<dbReference type="GO" id="GO:0006099">
    <property type="term" value="P:tricarboxylic acid cycle"/>
    <property type="evidence" value="ECO:0007669"/>
    <property type="project" value="InterPro"/>
</dbReference>
<evidence type="ECO:0000256" key="2">
    <source>
        <dbReference type="ARBA" id="ARBA00003670"/>
    </source>
</evidence>
<dbReference type="PANTHER" id="PTHR30523:SF6">
    <property type="entry name" value="PHOSPHOENOLPYRUVATE CARBOXYLASE"/>
    <property type="match status" value="1"/>
</dbReference>
<comment type="cofactor">
    <cofactor evidence="1 10">
        <name>Mg(2+)</name>
        <dbReference type="ChEBI" id="CHEBI:18420"/>
    </cofactor>
</comment>
<dbReference type="eggNOG" id="COG2352">
    <property type="taxonomic scope" value="Bacteria"/>
</dbReference>
<dbReference type="PROSITE" id="PS00781">
    <property type="entry name" value="PEPCASE_1"/>
    <property type="match status" value="1"/>
</dbReference>
<evidence type="ECO:0000256" key="10">
    <source>
        <dbReference type="HAMAP-Rule" id="MF_00595"/>
    </source>
</evidence>
<dbReference type="InterPro" id="IPR015813">
    <property type="entry name" value="Pyrv/PenolPyrv_kinase-like_dom"/>
</dbReference>
<evidence type="ECO:0000256" key="6">
    <source>
        <dbReference type="ARBA" id="ARBA00022842"/>
    </source>
</evidence>
<keyword evidence="6 10" id="KW-0460">Magnesium</keyword>
<comment type="similarity">
    <text evidence="3 10">Belongs to the PEPCase type 1 family.</text>
</comment>
<evidence type="ECO:0000256" key="4">
    <source>
        <dbReference type="ARBA" id="ARBA00012305"/>
    </source>
</evidence>
<evidence type="ECO:0000256" key="1">
    <source>
        <dbReference type="ARBA" id="ARBA00001946"/>
    </source>
</evidence>
<dbReference type="KEGG" id="nhl:Nhal_2483"/>
<dbReference type="Pfam" id="PF00311">
    <property type="entry name" value="PEPcase"/>
    <property type="match status" value="1"/>
</dbReference>
<dbReference type="GO" id="GO:0000287">
    <property type="term" value="F:magnesium ion binding"/>
    <property type="evidence" value="ECO:0007669"/>
    <property type="project" value="UniProtKB-UniRule"/>
</dbReference>
<feature type="active site" evidence="10 11">
    <location>
        <position position="157"/>
    </location>
</feature>
<dbReference type="GO" id="GO:0008964">
    <property type="term" value="F:phosphoenolpyruvate carboxylase activity"/>
    <property type="evidence" value="ECO:0007669"/>
    <property type="project" value="UniProtKB-UniRule"/>
</dbReference>
<name>D5BVY9_NITHN</name>
<dbReference type="Gene3D" id="1.20.1440.90">
    <property type="entry name" value="Phosphoenolpyruvate/pyruvate domain"/>
    <property type="match status" value="1"/>
</dbReference>
<dbReference type="InterPro" id="IPR021135">
    <property type="entry name" value="PEP_COase"/>
</dbReference>
<protein>
    <recommendedName>
        <fullName evidence="5 10">Phosphoenolpyruvate carboxylase</fullName>
        <shortName evidence="10">PEPC</shortName>
        <shortName evidence="10">PEPCase</shortName>
        <ecNumber evidence="4 10">4.1.1.31</ecNumber>
    </recommendedName>
</protein>
<accession>D5BVY9</accession>
<dbReference type="InterPro" id="IPR022805">
    <property type="entry name" value="PEP_COase_bac/pln-type"/>
</dbReference>
<dbReference type="HOGENOM" id="CLU_006557_2_0_6"/>
<evidence type="ECO:0000313" key="14">
    <source>
        <dbReference type="Proteomes" id="UP000001844"/>
    </source>
</evidence>
<dbReference type="OrthoDB" id="9768133at2"/>
<feature type="active site" evidence="10 12">
    <location>
        <position position="591"/>
    </location>
</feature>
<dbReference type="AlphaFoldDB" id="D5BVY9"/>
<evidence type="ECO:0000256" key="7">
    <source>
        <dbReference type="ARBA" id="ARBA00023239"/>
    </source>
</evidence>
<dbReference type="PRINTS" id="PR00150">
    <property type="entry name" value="PEPCARBXLASE"/>
</dbReference>
<evidence type="ECO:0000256" key="5">
    <source>
        <dbReference type="ARBA" id="ARBA00022419"/>
    </source>
</evidence>
<dbReference type="PROSITE" id="PS00393">
    <property type="entry name" value="PEPCASE_2"/>
    <property type="match status" value="1"/>
</dbReference>
<dbReference type="GO" id="GO:0015977">
    <property type="term" value="P:carbon fixation"/>
    <property type="evidence" value="ECO:0007669"/>
    <property type="project" value="UniProtKB-UniRule"/>
</dbReference>
<dbReference type="RefSeq" id="WP_013033428.1">
    <property type="nucleotide sequence ID" value="NC_013960.1"/>
</dbReference>
<dbReference type="SUPFAM" id="SSF51621">
    <property type="entry name" value="Phosphoenolpyruvate/pyruvate domain"/>
    <property type="match status" value="1"/>
</dbReference>
<dbReference type="Proteomes" id="UP000001844">
    <property type="component" value="Chromosome"/>
</dbReference>
<dbReference type="HAMAP" id="MF_00595">
    <property type="entry name" value="PEPcase_type1"/>
    <property type="match status" value="1"/>
</dbReference>
<evidence type="ECO:0000256" key="8">
    <source>
        <dbReference type="ARBA" id="ARBA00023300"/>
    </source>
</evidence>
<evidence type="ECO:0000256" key="9">
    <source>
        <dbReference type="ARBA" id="ARBA00048995"/>
    </source>
</evidence>
<dbReference type="InterPro" id="IPR033129">
    <property type="entry name" value="PEPCASE_His_AS"/>
</dbReference>
<dbReference type="InterPro" id="IPR018129">
    <property type="entry name" value="PEP_COase_Lys_AS"/>
</dbReference>
<comment type="function">
    <text evidence="2 10">Forms oxaloacetate, a four-carbon dicarboxylic acid source for the tricarboxylic acid cycle.</text>
</comment>
<proteinExistence type="inferred from homology"/>
<reference evidence="14" key="1">
    <citation type="submission" date="2010-04" db="EMBL/GenBank/DDBJ databases">
        <title>Complete genome sequence of Nitrosococcus halophilus Nc4, a salt-adapted, aerobic obligate ammonia-oxidizing sulfur purple bacterium.</title>
        <authorList>
            <consortium name="US DOE Joint Genome Institute"/>
            <person name="Campbell M.A."/>
            <person name="Malfatti S.A."/>
            <person name="Chain P.S.G."/>
            <person name="Heidelberg J.F."/>
            <person name="Ward B.B."/>
            <person name="Klotz M.G."/>
        </authorList>
    </citation>
    <scope>NUCLEOTIDE SEQUENCE [LARGE SCALE GENOMIC DNA]</scope>
    <source>
        <strain evidence="14">Nc4</strain>
    </source>
</reference>
<dbReference type="GO" id="GO:0005829">
    <property type="term" value="C:cytosol"/>
    <property type="evidence" value="ECO:0007669"/>
    <property type="project" value="TreeGrafter"/>
</dbReference>
<evidence type="ECO:0000256" key="11">
    <source>
        <dbReference type="PROSITE-ProRule" id="PRU10111"/>
    </source>
</evidence>